<evidence type="ECO:0000256" key="1">
    <source>
        <dbReference type="ARBA" id="ARBA00004323"/>
    </source>
</evidence>
<evidence type="ECO:0000256" key="2">
    <source>
        <dbReference type="ARBA" id="ARBA00008661"/>
    </source>
</evidence>
<dbReference type="InterPro" id="IPR002659">
    <property type="entry name" value="Glyco_trans_31"/>
</dbReference>
<proteinExistence type="inferred from homology"/>
<dbReference type="EC" id="2.4.1.-" evidence="10"/>
<dbReference type="Proteomes" id="UP000276133">
    <property type="component" value="Unassembled WGS sequence"/>
</dbReference>
<comment type="similarity">
    <text evidence="2 10">Belongs to the glycosyltransferase 31 family.</text>
</comment>
<keyword evidence="6 10" id="KW-0735">Signal-anchor</keyword>
<keyword evidence="8 10" id="KW-0333">Golgi apparatus</keyword>
<dbReference type="PANTHER" id="PTHR11214:SF364">
    <property type="entry name" value="HEXOSYLTRANSFERASE"/>
    <property type="match status" value="1"/>
</dbReference>
<keyword evidence="5 10" id="KW-0812">Transmembrane</keyword>
<comment type="caution">
    <text evidence="11">The sequence shown here is derived from an EMBL/GenBank/DDBJ whole genome shotgun (WGS) entry which is preliminary data.</text>
</comment>
<dbReference type="OrthoDB" id="6086505at2759"/>
<evidence type="ECO:0000256" key="10">
    <source>
        <dbReference type="RuleBase" id="RU363063"/>
    </source>
</evidence>
<evidence type="ECO:0000256" key="7">
    <source>
        <dbReference type="ARBA" id="ARBA00022989"/>
    </source>
</evidence>
<reference evidence="11 12" key="1">
    <citation type="journal article" date="2018" name="Sci. Rep.">
        <title>Genomic signatures of local adaptation to the degree of environmental predictability in rotifers.</title>
        <authorList>
            <person name="Franch-Gras L."/>
            <person name="Hahn C."/>
            <person name="Garcia-Roger E.M."/>
            <person name="Carmona M.J."/>
            <person name="Serra M."/>
            <person name="Gomez A."/>
        </authorList>
    </citation>
    <scope>NUCLEOTIDE SEQUENCE [LARGE SCALE GENOMIC DNA]</scope>
    <source>
        <strain evidence="11">HYR1</strain>
    </source>
</reference>
<evidence type="ECO:0000256" key="4">
    <source>
        <dbReference type="ARBA" id="ARBA00022679"/>
    </source>
</evidence>
<accession>A0A3M7R5H0</accession>
<dbReference type="GO" id="GO:0000139">
    <property type="term" value="C:Golgi membrane"/>
    <property type="evidence" value="ECO:0007669"/>
    <property type="project" value="UniProtKB-SubCell"/>
</dbReference>
<gene>
    <name evidence="11" type="ORF">BpHYR1_025174</name>
</gene>
<dbReference type="AlphaFoldDB" id="A0A3M7R5H0"/>
<evidence type="ECO:0000256" key="5">
    <source>
        <dbReference type="ARBA" id="ARBA00022692"/>
    </source>
</evidence>
<evidence type="ECO:0000256" key="6">
    <source>
        <dbReference type="ARBA" id="ARBA00022968"/>
    </source>
</evidence>
<dbReference type="GO" id="GO:0006493">
    <property type="term" value="P:protein O-linked glycosylation"/>
    <property type="evidence" value="ECO:0007669"/>
    <property type="project" value="TreeGrafter"/>
</dbReference>
<keyword evidence="9 10" id="KW-0472">Membrane</keyword>
<evidence type="ECO:0000256" key="9">
    <source>
        <dbReference type="ARBA" id="ARBA00023136"/>
    </source>
</evidence>
<evidence type="ECO:0000313" key="12">
    <source>
        <dbReference type="Proteomes" id="UP000276133"/>
    </source>
</evidence>
<dbReference type="STRING" id="10195.A0A3M7R5H0"/>
<comment type="subcellular location">
    <subcellularLocation>
        <location evidence="1 10">Golgi apparatus membrane</location>
        <topology evidence="1 10">Single-pass type II membrane protein</topology>
    </subcellularLocation>
</comment>
<protein>
    <recommendedName>
        <fullName evidence="10">Hexosyltransferase</fullName>
        <ecNumber evidence="10">2.4.1.-</ecNumber>
    </recommendedName>
</protein>
<dbReference type="Pfam" id="PF01762">
    <property type="entry name" value="Galactosyl_T"/>
    <property type="match status" value="1"/>
</dbReference>
<dbReference type="GO" id="GO:0016758">
    <property type="term" value="F:hexosyltransferase activity"/>
    <property type="evidence" value="ECO:0007669"/>
    <property type="project" value="InterPro"/>
</dbReference>
<organism evidence="11 12">
    <name type="scientific">Brachionus plicatilis</name>
    <name type="common">Marine rotifer</name>
    <name type="synonym">Brachionus muelleri</name>
    <dbReference type="NCBI Taxonomy" id="10195"/>
    <lineage>
        <taxon>Eukaryota</taxon>
        <taxon>Metazoa</taxon>
        <taxon>Spiralia</taxon>
        <taxon>Gnathifera</taxon>
        <taxon>Rotifera</taxon>
        <taxon>Eurotatoria</taxon>
        <taxon>Monogononta</taxon>
        <taxon>Pseudotrocha</taxon>
        <taxon>Ploima</taxon>
        <taxon>Brachionidae</taxon>
        <taxon>Brachionus</taxon>
    </lineage>
</organism>
<dbReference type="PANTHER" id="PTHR11214">
    <property type="entry name" value="BETA-1,3-N-ACETYLGLUCOSAMINYLTRANSFERASE"/>
    <property type="match status" value="1"/>
</dbReference>
<keyword evidence="4 11" id="KW-0808">Transferase</keyword>
<evidence type="ECO:0000256" key="3">
    <source>
        <dbReference type="ARBA" id="ARBA00022676"/>
    </source>
</evidence>
<keyword evidence="7 10" id="KW-1133">Transmembrane helix</keyword>
<keyword evidence="12" id="KW-1185">Reference proteome</keyword>
<dbReference type="EMBL" id="REGN01004163">
    <property type="protein sequence ID" value="RNA18853.1"/>
    <property type="molecule type" value="Genomic_DNA"/>
</dbReference>
<evidence type="ECO:0000256" key="8">
    <source>
        <dbReference type="ARBA" id="ARBA00023034"/>
    </source>
</evidence>
<keyword evidence="3 10" id="KW-0328">Glycosyltransferase</keyword>
<feature type="transmembrane region" description="Helical" evidence="10">
    <location>
        <begin position="6"/>
        <end position="26"/>
    </location>
</feature>
<name>A0A3M7R5H0_BRAPC</name>
<sequence length="317" mass="37208">MKFSDSFETILVLTVTIFLMFYRVFLASDEEIRSRLRISTELSRIDYFAHFISPNTTKILSTPKNICPNQATEIDIVCYVIVKNDDFHSREAIRNTWANRKKFPFVNTFFVVGISRNESLDKLVVNENEKFGDLLISDFVDSYRNLSYKSITAWKWMSESCQKAKLYVKANAGLLVNFNSIRASLKQNSFQSNSFFCQVMAEQRVDREKSSLYYTPYSEYSNNFYPKYCKNQGTIISNDLVSKLYQGSNKNKNFWLDDINTGIIASHLKISYQFSNGRHIVFKLFEKSKRSFDKFFFVYGLEGSKDLYELWKRIERS</sequence>
<evidence type="ECO:0000313" key="11">
    <source>
        <dbReference type="EMBL" id="RNA18853.1"/>
    </source>
</evidence>